<proteinExistence type="predicted"/>
<comment type="caution">
    <text evidence="2">The sequence shown here is derived from an EMBL/GenBank/DDBJ whole genome shotgun (WGS) entry which is preliminary data.</text>
</comment>
<feature type="compositionally biased region" description="Basic residues" evidence="1">
    <location>
        <begin position="110"/>
        <end position="126"/>
    </location>
</feature>
<evidence type="ECO:0000256" key="1">
    <source>
        <dbReference type="SAM" id="MobiDB-lite"/>
    </source>
</evidence>
<accession>A0A427A5V0</accession>
<gene>
    <name evidence="2" type="ORF">B296_00033354</name>
</gene>
<reference evidence="2 3" key="1">
    <citation type="journal article" date="2014" name="Agronomy (Basel)">
        <title>A Draft Genome Sequence for Ensete ventricosum, the Drought-Tolerant Tree Against Hunger.</title>
        <authorList>
            <person name="Harrison J."/>
            <person name="Moore K.A."/>
            <person name="Paszkiewicz K."/>
            <person name="Jones T."/>
            <person name="Grant M."/>
            <person name="Ambacheew D."/>
            <person name="Muzemil S."/>
            <person name="Studholme D.J."/>
        </authorList>
    </citation>
    <scope>NUCLEOTIDE SEQUENCE [LARGE SCALE GENOMIC DNA]</scope>
</reference>
<evidence type="ECO:0000313" key="2">
    <source>
        <dbReference type="EMBL" id="RRT71620.1"/>
    </source>
</evidence>
<dbReference type="Proteomes" id="UP000287651">
    <property type="component" value="Unassembled WGS sequence"/>
</dbReference>
<evidence type="ECO:0000313" key="3">
    <source>
        <dbReference type="Proteomes" id="UP000287651"/>
    </source>
</evidence>
<feature type="region of interest" description="Disordered" evidence="1">
    <location>
        <begin position="73"/>
        <end position="126"/>
    </location>
</feature>
<name>A0A427A5V0_ENSVE</name>
<organism evidence="2 3">
    <name type="scientific">Ensete ventricosum</name>
    <name type="common">Abyssinian banana</name>
    <name type="synonym">Musa ensete</name>
    <dbReference type="NCBI Taxonomy" id="4639"/>
    <lineage>
        <taxon>Eukaryota</taxon>
        <taxon>Viridiplantae</taxon>
        <taxon>Streptophyta</taxon>
        <taxon>Embryophyta</taxon>
        <taxon>Tracheophyta</taxon>
        <taxon>Spermatophyta</taxon>
        <taxon>Magnoliopsida</taxon>
        <taxon>Liliopsida</taxon>
        <taxon>Zingiberales</taxon>
        <taxon>Musaceae</taxon>
        <taxon>Ensete</taxon>
    </lineage>
</organism>
<feature type="compositionally biased region" description="Basic and acidic residues" evidence="1">
    <location>
        <begin position="73"/>
        <end position="100"/>
    </location>
</feature>
<feature type="compositionally biased region" description="Gly residues" evidence="1">
    <location>
        <begin position="47"/>
        <end position="56"/>
    </location>
</feature>
<feature type="region of interest" description="Disordered" evidence="1">
    <location>
        <begin position="37"/>
        <end position="56"/>
    </location>
</feature>
<protein>
    <submittedName>
        <fullName evidence="2">Uncharacterized protein</fullName>
    </submittedName>
</protein>
<dbReference type="AlphaFoldDB" id="A0A427A5V0"/>
<sequence>MERSPNRGGYEGSGDWTIEVITIPAFFRSSSLLRRRRSGSCRRVGSGSSGGDRVGGQGLAVVFREGGSVQGWRGREIIGHGGDKGSEGRRSTGRSRREARAAGAIVQEGRKRRRRGGNGMGKKRRP</sequence>
<dbReference type="EMBL" id="AMZH03003655">
    <property type="protein sequence ID" value="RRT71620.1"/>
    <property type="molecule type" value="Genomic_DNA"/>
</dbReference>